<gene>
    <name evidence="1" type="ORF">Fot_34816</name>
</gene>
<proteinExistence type="predicted"/>
<name>A0ABD1SKT3_9LAMI</name>
<accession>A0ABD1SKT3</accession>
<comment type="caution">
    <text evidence="1">The sequence shown here is derived from an EMBL/GenBank/DDBJ whole genome shotgun (WGS) entry which is preliminary data.</text>
</comment>
<dbReference type="AlphaFoldDB" id="A0ABD1SKT3"/>
<organism evidence="1 2">
    <name type="scientific">Forsythia ovata</name>
    <dbReference type="NCBI Taxonomy" id="205694"/>
    <lineage>
        <taxon>Eukaryota</taxon>
        <taxon>Viridiplantae</taxon>
        <taxon>Streptophyta</taxon>
        <taxon>Embryophyta</taxon>
        <taxon>Tracheophyta</taxon>
        <taxon>Spermatophyta</taxon>
        <taxon>Magnoliopsida</taxon>
        <taxon>eudicotyledons</taxon>
        <taxon>Gunneridae</taxon>
        <taxon>Pentapetalae</taxon>
        <taxon>asterids</taxon>
        <taxon>lamiids</taxon>
        <taxon>Lamiales</taxon>
        <taxon>Oleaceae</taxon>
        <taxon>Forsythieae</taxon>
        <taxon>Forsythia</taxon>
    </lineage>
</organism>
<evidence type="ECO:0000313" key="1">
    <source>
        <dbReference type="EMBL" id="KAL2500968.1"/>
    </source>
</evidence>
<dbReference type="Proteomes" id="UP001604277">
    <property type="component" value="Unassembled WGS sequence"/>
</dbReference>
<sequence length="100" mass="11647">MATCTVRDSLVFSIRMTRMQDDVNNIIPIHNFLADHPSIRYSDVRVAVAALRTVGDLRRPPFSTWQPHYDLFDWLALFFGFQSSNVRNQMEHKVLHISNT</sequence>
<dbReference type="EMBL" id="JBFOLJ010000010">
    <property type="protein sequence ID" value="KAL2500968.1"/>
    <property type="molecule type" value="Genomic_DNA"/>
</dbReference>
<protein>
    <submittedName>
        <fullName evidence="1">Callose synthase 12</fullName>
    </submittedName>
</protein>
<reference evidence="2" key="1">
    <citation type="submission" date="2024-07" db="EMBL/GenBank/DDBJ databases">
        <title>Two chromosome-level genome assemblies of Korean endemic species Abeliophyllum distichum and Forsythia ovata (Oleaceae).</title>
        <authorList>
            <person name="Jang H."/>
        </authorList>
    </citation>
    <scope>NUCLEOTIDE SEQUENCE [LARGE SCALE GENOMIC DNA]</scope>
</reference>
<evidence type="ECO:0000313" key="2">
    <source>
        <dbReference type="Proteomes" id="UP001604277"/>
    </source>
</evidence>
<keyword evidence="2" id="KW-1185">Reference proteome</keyword>